<accession>A0A834WSY8</accession>
<protein>
    <submittedName>
        <fullName evidence="1">Uncharacterized protein</fullName>
    </submittedName>
</protein>
<dbReference type="Proteomes" id="UP000634136">
    <property type="component" value="Unassembled WGS sequence"/>
</dbReference>
<dbReference type="EMBL" id="JAAIUW010000005">
    <property type="protein sequence ID" value="KAF7831831.1"/>
    <property type="molecule type" value="Genomic_DNA"/>
</dbReference>
<dbReference type="AlphaFoldDB" id="A0A834WSY8"/>
<gene>
    <name evidence="1" type="ORF">G2W53_014164</name>
</gene>
<proteinExistence type="predicted"/>
<name>A0A834WSY8_9FABA</name>
<organism evidence="1 2">
    <name type="scientific">Senna tora</name>
    <dbReference type="NCBI Taxonomy" id="362788"/>
    <lineage>
        <taxon>Eukaryota</taxon>
        <taxon>Viridiplantae</taxon>
        <taxon>Streptophyta</taxon>
        <taxon>Embryophyta</taxon>
        <taxon>Tracheophyta</taxon>
        <taxon>Spermatophyta</taxon>
        <taxon>Magnoliopsida</taxon>
        <taxon>eudicotyledons</taxon>
        <taxon>Gunneridae</taxon>
        <taxon>Pentapetalae</taxon>
        <taxon>rosids</taxon>
        <taxon>fabids</taxon>
        <taxon>Fabales</taxon>
        <taxon>Fabaceae</taxon>
        <taxon>Caesalpinioideae</taxon>
        <taxon>Cassia clade</taxon>
        <taxon>Senna</taxon>
    </lineage>
</organism>
<comment type="caution">
    <text evidence="1">The sequence shown here is derived from an EMBL/GenBank/DDBJ whole genome shotgun (WGS) entry which is preliminary data.</text>
</comment>
<sequence>MFCTGAADLTASFRRVASFFADNLSRFHSYSVGGFNDDSAKQEAEKATTTALCKGGDDAVQETETSKRRRCARDGTENAPCKNEIKALLEHGFDTADIRLCSVLQP</sequence>
<reference evidence="1" key="1">
    <citation type="submission" date="2020-09" db="EMBL/GenBank/DDBJ databases">
        <title>Genome-Enabled Discovery of Anthraquinone Biosynthesis in Senna tora.</title>
        <authorList>
            <person name="Kang S.-H."/>
            <person name="Pandey R.P."/>
            <person name="Lee C.-M."/>
            <person name="Sim J.-S."/>
            <person name="Jeong J.-T."/>
            <person name="Choi B.-S."/>
            <person name="Jung M."/>
            <person name="Ginzburg D."/>
            <person name="Zhao K."/>
            <person name="Won S.Y."/>
            <person name="Oh T.-J."/>
            <person name="Yu Y."/>
            <person name="Kim N.-H."/>
            <person name="Lee O.R."/>
            <person name="Lee T.-H."/>
            <person name="Bashyal P."/>
            <person name="Kim T.-S."/>
            <person name="Lee W.-H."/>
            <person name="Kawkins C."/>
            <person name="Kim C.-K."/>
            <person name="Kim J.S."/>
            <person name="Ahn B.O."/>
            <person name="Rhee S.Y."/>
            <person name="Sohng J.K."/>
        </authorList>
    </citation>
    <scope>NUCLEOTIDE SEQUENCE</scope>
    <source>
        <tissue evidence="1">Leaf</tissue>
    </source>
</reference>
<evidence type="ECO:0000313" key="2">
    <source>
        <dbReference type="Proteomes" id="UP000634136"/>
    </source>
</evidence>
<keyword evidence="2" id="KW-1185">Reference proteome</keyword>
<evidence type="ECO:0000313" key="1">
    <source>
        <dbReference type="EMBL" id="KAF7831831.1"/>
    </source>
</evidence>